<evidence type="ECO:0008006" key="4">
    <source>
        <dbReference type="Google" id="ProtNLM"/>
    </source>
</evidence>
<feature type="compositionally biased region" description="Polar residues" evidence="1">
    <location>
        <begin position="93"/>
        <end position="103"/>
    </location>
</feature>
<accession>A0AAV4QCK5</accession>
<sequence>MFSKAQSAMFNEPDILGEKECFEDSLEKHLTFPHHRSYAVLLYQRFIPVYPGQNDGRRGPDGGAMPPLFISVLYRSIRVKTMAEEEPDGHLSQPRSLTSSHPRQINSRLLDKSSRGVQNLPSATLSRQRHRKSNGLHLTGCILITIPPGYGSFQWKITAFKWNRLPKLDLFQPPTTALNYVFPSLPPPTFQSCI</sequence>
<dbReference type="AlphaFoldDB" id="A0AAV4QCK5"/>
<feature type="compositionally biased region" description="Polar residues" evidence="1">
    <location>
        <begin position="115"/>
        <end position="126"/>
    </location>
</feature>
<feature type="region of interest" description="Disordered" evidence="1">
    <location>
        <begin position="108"/>
        <end position="129"/>
    </location>
</feature>
<reference evidence="2 3" key="1">
    <citation type="submission" date="2021-06" db="EMBL/GenBank/DDBJ databases">
        <title>Caerostris darwini draft genome.</title>
        <authorList>
            <person name="Kono N."/>
            <person name="Arakawa K."/>
        </authorList>
    </citation>
    <scope>NUCLEOTIDE SEQUENCE [LARGE SCALE GENOMIC DNA]</scope>
</reference>
<evidence type="ECO:0000313" key="3">
    <source>
        <dbReference type="Proteomes" id="UP001054837"/>
    </source>
</evidence>
<protein>
    <recommendedName>
        <fullName evidence="4">Maturase K</fullName>
    </recommendedName>
</protein>
<name>A0AAV4QCK5_9ARAC</name>
<comment type="caution">
    <text evidence="2">The sequence shown here is derived from an EMBL/GenBank/DDBJ whole genome shotgun (WGS) entry which is preliminary data.</text>
</comment>
<feature type="region of interest" description="Disordered" evidence="1">
    <location>
        <begin position="84"/>
        <end position="103"/>
    </location>
</feature>
<dbReference type="EMBL" id="BPLQ01004400">
    <property type="protein sequence ID" value="GIY07793.1"/>
    <property type="molecule type" value="Genomic_DNA"/>
</dbReference>
<gene>
    <name evidence="2" type="ORF">CDAR_544531</name>
</gene>
<evidence type="ECO:0000256" key="1">
    <source>
        <dbReference type="SAM" id="MobiDB-lite"/>
    </source>
</evidence>
<evidence type="ECO:0000313" key="2">
    <source>
        <dbReference type="EMBL" id="GIY07793.1"/>
    </source>
</evidence>
<keyword evidence="3" id="KW-1185">Reference proteome</keyword>
<proteinExistence type="predicted"/>
<organism evidence="2 3">
    <name type="scientific">Caerostris darwini</name>
    <dbReference type="NCBI Taxonomy" id="1538125"/>
    <lineage>
        <taxon>Eukaryota</taxon>
        <taxon>Metazoa</taxon>
        <taxon>Ecdysozoa</taxon>
        <taxon>Arthropoda</taxon>
        <taxon>Chelicerata</taxon>
        <taxon>Arachnida</taxon>
        <taxon>Araneae</taxon>
        <taxon>Araneomorphae</taxon>
        <taxon>Entelegynae</taxon>
        <taxon>Araneoidea</taxon>
        <taxon>Araneidae</taxon>
        <taxon>Caerostris</taxon>
    </lineage>
</organism>
<dbReference type="Proteomes" id="UP001054837">
    <property type="component" value="Unassembled WGS sequence"/>
</dbReference>